<dbReference type="InterPro" id="IPR011344">
    <property type="entry name" value="ssDNA-bd"/>
</dbReference>
<dbReference type="NCBIfam" id="TIGR00621">
    <property type="entry name" value="ssb"/>
    <property type="match status" value="1"/>
</dbReference>
<dbReference type="CDD" id="cd04496">
    <property type="entry name" value="SSB_OBF"/>
    <property type="match status" value="1"/>
</dbReference>
<dbReference type="PANTHER" id="PTHR10302:SF27">
    <property type="entry name" value="SINGLE-STRANDED DNA-BINDING PROTEIN"/>
    <property type="match status" value="1"/>
</dbReference>
<dbReference type="Proteomes" id="UP001500618">
    <property type="component" value="Unassembled WGS sequence"/>
</dbReference>
<dbReference type="HAMAP" id="MF_00984">
    <property type="entry name" value="SSB"/>
    <property type="match status" value="1"/>
</dbReference>
<dbReference type="EMBL" id="BAAANY010000022">
    <property type="protein sequence ID" value="GAA1699078.1"/>
    <property type="molecule type" value="Genomic_DNA"/>
</dbReference>
<dbReference type="InterPro" id="IPR000424">
    <property type="entry name" value="Primosome_PriB/ssb"/>
</dbReference>
<protein>
    <recommendedName>
        <fullName evidence="2 3">Single-stranded DNA-binding protein</fullName>
        <shortName evidence="2">SSB</shortName>
    </recommendedName>
</protein>
<comment type="caution">
    <text evidence="5">The sequence shown here is derived from an EMBL/GenBank/DDBJ whole genome shotgun (WGS) entry which is preliminary data.</text>
</comment>
<gene>
    <name evidence="5" type="ORF">GCM10009765_55600</name>
</gene>
<dbReference type="PROSITE" id="PS50935">
    <property type="entry name" value="SSB"/>
    <property type="match status" value="1"/>
</dbReference>
<dbReference type="PANTHER" id="PTHR10302">
    <property type="entry name" value="SINGLE-STRANDED DNA-BINDING PROTEIN"/>
    <property type="match status" value="1"/>
</dbReference>
<organism evidence="5 6">
    <name type="scientific">Fodinicola feengrottensis</name>
    <dbReference type="NCBI Taxonomy" id="435914"/>
    <lineage>
        <taxon>Bacteria</taxon>
        <taxon>Bacillati</taxon>
        <taxon>Actinomycetota</taxon>
        <taxon>Actinomycetes</taxon>
        <taxon>Mycobacteriales</taxon>
        <taxon>Fodinicola</taxon>
    </lineage>
</organism>
<evidence type="ECO:0000256" key="1">
    <source>
        <dbReference type="ARBA" id="ARBA00023125"/>
    </source>
</evidence>
<proteinExistence type="inferred from homology"/>
<evidence type="ECO:0000256" key="4">
    <source>
        <dbReference type="SAM" id="MobiDB-lite"/>
    </source>
</evidence>
<dbReference type="GO" id="GO:0003677">
    <property type="term" value="F:DNA binding"/>
    <property type="evidence" value="ECO:0007669"/>
    <property type="project" value="UniProtKB-KW"/>
</dbReference>
<accession>A0ABP4U4K3</accession>
<dbReference type="NCBIfam" id="NF005851">
    <property type="entry name" value="PRK07772.1"/>
    <property type="match status" value="1"/>
</dbReference>
<keyword evidence="6" id="KW-1185">Reference proteome</keyword>
<dbReference type="InterPro" id="IPR012340">
    <property type="entry name" value="NA-bd_OB-fold"/>
</dbReference>
<evidence type="ECO:0000256" key="2">
    <source>
        <dbReference type="HAMAP-Rule" id="MF_00984"/>
    </source>
</evidence>
<keyword evidence="1 2" id="KW-0238">DNA-binding</keyword>
<comment type="subunit">
    <text evidence="2">Homotetramer.</text>
</comment>
<dbReference type="RefSeq" id="WP_163572105.1">
    <property type="nucleotide sequence ID" value="NZ_BAAANY010000022.1"/>
</dbReference>
<name>A0ABP4U4K3_9ACTN</name>
<evidence type="ECO:0000313" key="6">
    <source>
        <dbReference type="Proteomes" id="UP001500618"/>
    </source>
</evidence>
<feature type="region of interest" description="Disordered" evidence="4">
    <location>
        <begin position="121"/>
        <end position="155"/>
    </location>
</feature>
<dbReference type="Gene3D" id="2.40.50.140">
    <property type="entry name" value="Nucleic acid-binding proteins"/>
    <property type="match status" value="1"/>
</dbReference>
<dbReference type="SUPFAM" id="SSF50249">
    <property type="entry name" value="Nucleic acid-binding proteins"/>
    <property type="match status" value="1"/>
</dbReference>
<evidence type="ECO:0000313" key="5">
    <source>
        <dbReference type="EMBL" id="GAA1699078.1"/>
    </source>
</evidence>
<reference evidence="6" key="1">
    <citation type="journal article" date="2019" name="Int. J. Syst. Evol. Microbiol.">
        <title>The Global Catalogue of Microorganisms (GCM) 10K type strain sequencing project: providing services to taxonomists for standard genome sequencing and annotation.</title>
        <authorList>
            <consortium name="The Broad Institute Genomics Platform"/>
            <consortium name="The Broad Institute Genome Sequencing Center for Infectious Disease"/>
            <person name="Wu L."/>
            <person name="Ma J."/>
        </authorList>
    </citation>
    <scope>NUCLEOTIDE SEQUENCE [LARGE SCALE GENOMIC DNA]</scope>
    <source>
        <strain evidence="6">JCM 14718</strain>
    </source>
</reference>
<dbReference type="Pfam" id="PF00436">
    <property type="entry name" value="SSB"/>
    <property type="match status" value="1"/>
</dbReference>
<comment type="caution">
    <text evidence="2">Lacks conserved residue(s) required for the propagation of feature annotation.</text>
</comment>
<evidence type="ECO:0000256" key="3">
    <source>
        <dbReference type="PIRNR" id="PIRNR002070"/>
    </source>
</evidence>
<sequence length="155" mass="16972">MPGLPEITIVGTLTADPEQRFTKSGIAVANFTVASNDRRYNKESGQWEDGDATFLRCSIWRDYAEHVSESLARGQRVIVVGQLRQRSYDTAEGEKRTVVEVDVREIGPALKWATVKVAKAKRGNANTTRNGGESDPWTAPAASAKASGYSEEPPF</sequence>
<dbReference type="PIRSF" id="PIRSF002070">
    <property type="entry name" value="SSB"/>
    <property type="match status" value="1"/>
</dbReference>